<feature type="compositionally biased region" description="Polar residues" evidence="1">
    <location>
        <begin position="59"/>
        <end position="69"/>
    </location>
</feature>
<feature type="region of interest" description="Disordered" evidence="1">
    <location>
        <begin position="59"/>
        <end position="109"/>
    </location>
</feature>
<feature type="region of interest" description="Disordered" evidence="1">
    <location>
        <begin position="150"/>
        <end position="178"/>
    </location>
</feature>
<accession>A0A9N9NYW5</accession>
<organism evidence="2 3">
    <name type="scientific">Racocetra fulgida</name>
    <dbReference type="NCBI Taxonomy" id="60492"/>
    <lineage>
        <taxon>Eukaryota</taxon>
        <taxon>Fungi</taxon>
        <taxon>Fungi incertae sedis</taxon>
        <taxon>Mucoromycota</taxon>
        <taxon>Glomeromycotina</taxon>
        <taxon>Glomeromycetes</taxon>
        <taxon>Diversisporales</taxon>
        <taxon>Gigasporaceae</taxon>
        <taxon>Racocetra</taxon>
    </lineage>
</organism>
<proteinExistence type="predicted"/>
<feature type="compositionally biased region" description="Low complexity" evidence="1">
    <location>
        <begin position="1"/>
        <end position="17"/>
    </location>
</feature>
<protein>
    <submittedName>
        <fullName evidence="2">6947_t:CDS:1</fullName>
    </submittedName>
</protein>
<dbReference type="Proteomes" id="UP000789396">
    <property type="component" value="Unassembled WGS sequence"/>
</dbReference>
<gene>
    <name evidence="2" type="ORF">RFULGI_LOCUS15253</name>
</gene>
<dbReference type="EMBL" id="CAJVPZ010048198">
    <property type="protein sequence ID" value="CAG8773711.1"/>
    <property type="molecule type" value="Genomic_DNA"/>
</dbReference>
<feature type="non-terminal residue" evidence="2">
    <location>
        <position position="1"/>
    </location>
</feature>
<comment type="caution">
    <text evidence="2">The sequence shown here is derived from an EMBL/GenBank/DDBJ whole genome shotgun (WGS) entry which is preliminary data.</text>
</comment>
<feature type="region of interest" description="Disordered" evidence="1">
    <location>
        <begin position="1"/>
        <end position="27"/>
    </location>
</feature>
<dbReference type="AlphaFoldDB" id="A0A9N9NYW5"/>
<evidence type="ECO:0000256" key="1">
    <source>
        <dbReference type="SAM" id="MobiDB-lite"/>
    </source>
</evidence>
<name>A0A9N9NYW5_9GLOM</name>
<evidence type="ECO:0000313" key="2">
    <source>
        <dbReference type="EMBL" id="CAG8773711.1"/>
    </source>
</evidence>
<feature type="compositionally biased region" description="Basic and acidic residues" evidence="1">
    <location>
        <begin position="150"/>
        <end position="160"/>
    </location>
</feature>
<keyword evidence="3" id="KW-1185">Reference proteome</keyword>
<feature type="compositionally biased region" description="Low complexity" evidence="1">
    <location>
        <begin position="81"/>
        <end position="95"/>
    </location>
</feature>
<dbReference type="OrthoDB" id="2471798at2759"/>
<evidence type="ECO:0000313" key="3">
    <source>
        <dbReference type="Proteomes" id="UP000789396"/>
    </source>
</evidence>
<reference evidence="2" key="1">
    <citation type="submission" date="2021-06" db="EMBL/GenBank/DDBJ databases">
        <authorList>
            <person name="Kallberg Y."/>
            <person name="Tangrot J."/>
            <person name="Rosling A."/>
        </authorList>
    </citation>
    <scope>NUCLEOTIDE SEQUENCE</scope>
    <source>
        <strain evidence="2">IN212</strain>
    </source>
</reference>
<sequence>QSSIQQATSSSSVQKSTNSKHFHSTRSNVEQLIEENIKLKNENALLKSQISVANEELNTYKNPGTSSLRSVLKYPVPRIPTESSQSTTEDQTGSDLPSPRKKRKTLPFSRLLTSKESWRQLEEVNREVERKADEVRQKKELAAQKKEIAAQKKAERELRLAQKNKKRVQKTLGKQKGL</sequence>